<dbReference type="SUPFAM" id="SSF56601">
    <property type="entry name" value="beta-lactamase/transpeptidase-like"/>
    <property type="match status" value="1"/>
</dbReference>
<reference evidence="3 4" key="1">
    <citation type="submission" date="2024-09" db="EMBL/GenBank/DDBJ databases">
        <authorList>
            <person name="Sun Q."/>
            <person name="Mori K."/>
        </authorList>
    </citation>
    <scope>NUCLEOTIDE SEQUENCE [LARGE SCALE GENOMIC DNA]</scope>
    <source>
        <strain evidence="3 4">TBRC 7907</strain>
    </source>
</reference>
<proteinExistence type="predicted"/>
<dbReference type="InterPro" id="IPR012338">
    <property type="entry name" value="Beta-lactam/transpept-like"/>
</dbReference>
<evidence type="ECO:0000313" key="4">
    <source>
        <dbReference type="Proteomes" id="UP001589693"/>
    </source>
</evidence>
<dbReference type="RefSeq" id="WP_377849868.1">
    <property type="nucleotide sequence ID" value="NZ_JBHLZU010000002.1"/>
</dbReference>
<sequence>MRAGTRRWTLVGGALGATVLVVAGVVTLWPTEPDSAPTPAPTTANGVAERFLTTFAAGKAQEAAELTDDPAAAGPALAELRSGPQPQLVTVVITEPATPSPEATEARVKANYGWNLGSRGTWAYSGSVELRRTGDKWLVRWTPTVVHPKLAPGQRLALKDTDGKPTLVDRDGNAPADDFAPVVLPGVRRHLGVGKGARSWRIVTVDGAGTEVETLEGKESASRQNVLTLGTATQNAAQNAVNHTSLPAMAVAIQPSTGEILAVAQNAAVPGTRALNGLYPPGSTFKIATAAAALANGASTATRLPCPGSSRVAGRPVRNDGGFDLGEVTLSKAFAASCNTSFAQLMTTLPDNALREAAASLGVGVDFTVPGVTTLTGKVPGGDGSSQAENGFGQGTVLATPFGMAVMAATVARGSLPTPVLVRGETTGVEGKRKAPSKAVIDSLRSMMREVVTGGTATALSRFGAVRGKTGTAQFGDGTSSHGWFVGYRDDLAFAVLVENGESSSVAITVTADFLGALR</sequence>
<evidence type="ECO:0000259" key="2">
    <source>
        <dbReference type="Pfam" id="PF05223"/>
    </source>
</evidence>
<protein>
    <submittedName>
        <fullName evidence="3">Penicillin-binding transpeptidase domain-containing protein</fullName>
    </submittedName>
</protein>
<dbReference type="Pfam" id="PF00905">
    <property type="entry name" value="Transpeptidase"/>
    <property type="match status" value="1"/>
</dbReference>
<keyword evidence="4" id="KW-1185">Reference proteome</keyword>
<dbReference type="PANTHER" id="PTHR30627">
    <property type="entry name" value="PEPTIDOGLYCAN D,D-TRANSPEPTIDASE"/>
    <property type="match status" value="1"/>
</dbReference>
<dbReference type="Pfam" id="PF05223">
    <property type="entry name" value="MecA_N"/>
    <property type="match status" value="1"/>
</dbReference>
<accession>A0ABV5ZRG3</accession>
<dbReference type="InterPro" id="IPR007887">
    <property type="entry name" value="MecA_N"/>
</dbReference>
<name>A0ABV5ZRG3_9PSEU</name>
<evidence type="ECO:0000313" key="3">
    <source>
        <dbReference type="EMBL" id="MFB9902773.1"/>
    </source>
</evidence>
<dbReference type="InterPro" id="IPR050515">
    <property type="entry name" value="Beta-lactam/transpept"/>
</dbReference>
<feature type="domain" description="NTF2-like N-terminal transpeptidase" evidence="2">
    <location>
        <begin position="44"/>
        <end position="154"/>
    </location>
</feature>
<dbReference type="InterPro" id="IPR001460">
    <property type="entry name" value="PCN-bd_Tpept"/>
</dbReference>
<feature type="domain" description="Penicillin-binding protein transpeptidase" evidence="1">
    <location>
        <begin position="249"/>
        <end position="509"/>
    </location>
</feature>
<gene>
    <name evidence="3" type="ORF">ACFFQA_02355</name>
</gene>
<comment type="caution">
    <text evidence="3">The sequence shown here is derived from an EMBL/GenBank/DDBJ whole genome shotgun (WGS) entry which is preliminary data.</text>
</comment>
<dbReference type="Proteomes" id="UP001589693">
    <property type="component" value="Unassembled WGS sequence"/>
</dbReference>
<dbReference type="PANTHER" id="PTHR30627:SF24">
    <property type="entry name" value="PENICILLIN-BINDING PROTEIN 4B"/>
    <property type="match status" value="1"/>
</dbReference>
<evidence type="ECO:0000259" key="1">
    <source>
        <dbReference type="Pfam" id="PF00905"/>
    </source>
</evidence>
<dbReference type="EMBL" id="JBHLZU010000002">
    <property type="protein sequence ID" value="MFB9902773.1"/>
    <property type="molecule type" value="Genomic_DNA"/>
</dbReference>
<organism evidence="3 4">
    <name type="scientific">Allokutzneria oryzae</name>
    <dbReference type="NCBI Taxonomy" id="1378989"/>
    <lineage>
        <taxon>Bacteria</taxon>
        <taxon>Bacillati</taxon>
        <taxon>Actinomycetota</taxon>
        <taxon>Actinomycetes</taxon>
        <taxon>Pseudonocardiales</taxon>
        <taxon>Pseudonocardiaceae</taxon>
        <taxon>Allokutzneria</taxon>
    </lineage>
</organism>
<dbReference type="Gene3D" id="3.40.710.10">
    <property type="entry name" value="DD-peptidase/beta-lactamase superfamily"/>
    <property type="match status" value="1"/>
</dbReference>